<dbReference type="RefSeq" id="WP_230671286.1">
    <property type="nucleotide sequence ID" value="NZ_JAJNAY010000002.1"/>
</dbReference>
<accession>A0A9Q3V5E2</accession>
<keyword evidence="3" id="KW-1185">Reference proteome</keyword>
<feature type="chain" id="PRO_5040252387" evidence="1">
    <location>
        <begin position="25"/>
        <end position="333"/>
    </location>
</feature>
<proteinExistence type="predicted"/>
<organism evidence="2 3">
    <name type="scientific">Chryseobacterium turcicum</name>
    <dbReference type="NCBI Taxonomy" id="2898076"/>
    <lineage>
        <taxon>Bacteria</taxon>
        <taxon>Pseudomonadati</taxon>
        <taxon>Bacteroidota</taxon>
        <taxon>Flavobacteriia</taxon>
        <taxon>Flavobacteriales</taxon>
        <taxon>Weeksellaceae</taxon>
        <taxon>Chryseobacterium group</taxon>
        <taxon>Chryseobacterium</taxon>
    </lineage>
</organism>
<protein>
    <submittedName>
        <fullName evidence="2">WG repeat-containing protein</fullName>
    </submittedName>
</protein>
<evidence type="ECO:0000313" key="3">
    <source>
        <dbReference type="Proteomes" id="UP001108025"/>
    </source>
</evidence>
<feature type="signal peptide" evidence="1">
    <location>
        <begin position="1"/>
        <end position="24"/>
    </location>
</feature>
<dbReference type="EMBL" id="JAJNAY010000002">
    <property type="protein sequence ID" value="MCD1118441.1"/>
    <property type="molecule type" value="Genomic_DNA"/>
</dbReference>
<evidence type="ECO:0000313" key="2">
    <source>
        <dbReference type="EMBL" id="MCD1118441.1"/>
    </source>
</evidence>
<name>A0A9Q3V5E2_9FLAO</name>
<evidence type="ECO:0000256" key="1">
    <source>
        <dbReference type="SAM" id="SignalP"/>
    </source>
</evidence>
<dbReference type="Proteomes" id="UP001108025">
    <property type="component" value="Unassembled WGS sequence"/>
</dbReference>
<dbReference type="AlphaFoldDB" id="A0A9Q3V5E2"/>
<gene>
    <name evidence="2" type="ORF">LO744_16410</name>
</gene>
<keyword evidence="1" id="KW-0732">Signal</keyword>
<reference evidence="2" key="1">
    <citation type="submission" date="2021-11" db="EMBL/GenBank/DDBJ databases">
        <title>Description of novel Chryseobacterium species.</title>
        <authorList>
            <person name="Saticioglu I.B."/>
            <person name="Ay H."/>
            <person name="Altun S."/>
            <person name="Duman M."/>
        </authorList>
    </citation>
    <scope>NUCLEOTIDE SEQUENCE</scope>
    <source>
        <strain evidence="2">C-17</strain>
    </source>
</reference>
<sequence>MLLNKTRLLITIITLLVVTSKVSAQDYMAQFSDKIDFNILNEIIKMSDDTVYVSNKNHLSEDSLFYFYDKNGNKAIEIGYEVAYPFTGKSAIVKNNGNWGLINRLGEFIYQSQFPVPIKLSSYEKYGIFDDGEIFDNGKVIYNLRSGTQQSGFINCAEPVTPDYFILKTKTGKYKLIYRKEEKSIFKTEMDSIISHNFLMYNNRPNLLILKKKDKYGLYLSDGNEILKIKHEKIQFLGKYIMLLENKVWKYYLFENNKLNLIISSEFQCTSPTYQSNAIGVYSKDKKYNILKINGKNLSQEFDYISVEGTFGIKNNSVMIFNSKADFHIFYKQ</sequence>
<comment type="caution">
    <text evidence="2">The sequence shown here is derived from an EMBL/GenBank/DDBJ whole genome shotgun (WGS) entry which is preliminary data.</text>
</comment>